<dbReference type="AlphaFoldDB" id="A0A6B3TR42"/>
<feature type="transmembrane region" description="Helical" evidence="5">
    <location>
        <begin position="6"/>
        <end position="24"/>
    </location>
</feature>
<name>A0A6B3TR42_9BACI</name>
<dbReference type="InterPro" id="IPR010899">
    <property type="entry name" value="UPF0344"/>
</dbReference>
<organism evidence="6 7">
    <name type="scientific">Neobacillus thermocopriae</name>
    <dbReference type="NCBI Taxonomy" id="1215031"/>
    <lineage>
        <taxon>Bacteria</taxon>
        <taxon>Bacillati</taxon>
        <taxon>Bacillota</taxon>
        <taxon>Bacilli</taxon>
        <taxon>Bacillales</taxon>
        <taxon>Bacillaceae</taxon>
        <taxon>Neobacillus</taxon>
    </lineage>
</organism>
<dbReference type="Proteomes" id="UP000481621">
    <property type="component" value="Unassembled WGS sequence"/>
</dbReference>
<keyword evidence="1 5" id="KW-1003">Cell membrane</keyword>
<feature type="transmembrane region" description="Helical" evidence="5">
    <location>
        <begin position="61"/>
        <end position="80"/>
    </location>
</feature>
<reference evidence="6" key="1">
    <citation type="submission" date="2020-02" db="EMBL/GenBank/DDBJ databases">
        <title>Bacillus sedimentmangrovi sp. nov., isolated from sediment of the mangrove ecosystem.</title>
        <authorList>
            <person name="Liu G."/>
        </authorList>
    </citation>
    <scope>NUCLEOTIDE SEQUENCE [LARGE SCALE GENOMIC DNA]</scope>
    <source>
        <strain evidence="6">SgZ-7</strain>
    </source>
</reference>
<evidence type="ECO:0000256" key="4">
    <source>
        <dbReference type="ARBA" id="ARBA00023136"/>
    </source>
</evidence>
<evidence type="ECO:0000313" key="7">
    <source>
        <dbReference type="Proteomes" id="UP000481621"/>
    </source>
</evidence>
<dbReference type="Pfam" id="PF07457">
    <property type="entry name" value="DUF1516"/>
    <property type="match status" value="1"/>
</dbReference>
<evidence type="ECO:0000256" key="5">
    <source>
        <dbReference type="HAMAP-Rule" id="MF_01536"/>
    </source>
</evidence>
<dbReference type="HAMAP" id="MF_01536">
    <property type="entry name" value="UPF0344"/>
    <property type="match status" value="1"/>
</dbReference>
<keyword evidence="2 5" id="KW-0812">Transmembrane</keyword>
<keyword evidence="7" id="KW-1185">Reference proteome</keyword>
<evidence type="ECO:0000256" key="1">
    <source>
        <dbReference type="ARBA" id="ARBA00022475"/>
    </source>
</evidence>
<dbReference type="GO" id="GO:0005886">
    <property type="term" value="C:plasma membrane"/>
    <property type="evidence" value="ECO:0007669"/>
    <property type="project" value="UniProtKB-SubCell"/>
</dbReference>
<protein>
    <recommendedName>
        <fullName evidence="5">UPF0344 protein G4Z05_08010</fullName>
    </recommendedName>
</protein>
<feature type="transmembrane region" description="Helical" evidence="5">
    <location>
        <begin position="92"/>
        <end position="109"/>
    </location>
</feature>
<evidence type="ECO:0000313" key="6">
    <source>
        <dbReference type="EMBL" id="NEX78829.1"/>
    </source>
</evidence>
<comment type="caution">
    <text evidence="6">The sequence shown here is derived from an EMBL/GenBank/DDBJ whole genome shotgun (WGS) entry which is preliminary data.</text>
</comment>
<dbReference type="EMBL" id="JAAIUV010000010">
    <property type="protein sequence ID" value="NEX78829.1"/>
    <property type="molecule type" value="Genomic_DNA"/>
</dbReference>
<keyword evidence="4 5" id="KW-0472">Membrane</keyword>
<comment type="similarity">
    <text evidence="5">Belongs to the UPF0344 family.</text>
</comment>
<sequence>MIHGHVTAWALALILFVIALFLQKGGKDKGAKIVKMILRVVYLLIIGTGLGLIFMVSQIDVWYILKMVVGLWIIGLFEIILGKSAANRKTNILWIQFVVAWILVLYLGFHKLPMSIMYPQ</sequence>
<accession>A0A6B3TR42</accession>
<dbReference type="RefSeq" id="WP_163251339.1">
    <property type="nucleotide sequence ID" value="NZ_JAAIUV010000010.1"/>
</dbReference>
<keyword evidence="3 5" id="KW-1133">Transmembrane helix</keyword>
<proteinExistence type="inferred from homology"/>
<feature type="transmembrane region" description="Helical" evidence="5">
    <location>
        <begin position="36"/>
        <end position="55"/>
    </location>
</feature>
<evidence type="ECO:0000256" key="2">
    <source>
        <dbReference type="ARBA" id="ARBA00022692"/>
    </source>
</evidence>
<evidence type="ECO:0000256" key="3">
    <source>
        <dbReference type="ARBA" id="ARBA00022989"/>
    </source>
</evidence>
<gene>
    <name evidence="6" type="ORF">G4Z05_08010</name>
</gene>
<comment type="subcellular location">
    <subcellularLocation>
        <location evidence="5">Cell membrane</location>
        <topology evidence="5">Multi-pass membrane protein</topology>
    </subcellularLocation>
</comment>